<evidence type="ECO:0000313" key="2">
    <source>
        <dbReference type="Proteomes" id="UP000245202"/>
    </source>
</evidence>
<keyword evidence="2" id="KW-1185">Reference proteome</keyword>
<dbReference type="SUPFAM" id="SSF55486">
    <property type="entry name" value="Metalloproteases ('zincins'), catalytic domain"/>
    <property type="match status" value="1"/>
</dbReference>
<evidence type="ECO:0000313" key="1">
    <source>
        <dbReference type="EMBL" id="GBG06430.1"/>
    </source>
</evidence>
<comment type="caution">
    <text evidence="1">The sequence shown here is derived from an EMBL/GenBank/DDBJ whole genome shotgun (WGS) entry which is preliminary data.</text>
</comment>
<dbReference type="Proteomes" id="UP000245202">
    <property type="component" value="Unassembled WGS sequence"/>
</dbReference>
<dbReference type="InterPro" id="IPR024079">
    <property type="entry name" value="MetalloPept_cat_dom_sf"/>
</dbReference>
<proteinExistence type="predicted"/>
<dbReference type="Gene3D" id="3.40.390.10">
    <property type="entry name" value="Collagenase (Catalytic Domain)"/>
    <property type="match status" value="1"/>
</dbReference>
<sequence>MVSADYSSNHVLGGKNRNGGVFKYWIDSSVTSYGYGASITNAKNSWNAVPNAGILLYETSNADDSQIKYYVTDNELGSGVFGAADFWNRSSSGTLSAVSAASVISGTNFDMTRIRLDHGRMSSASYTSAQRNHNTGHETGHAMSLHHFELSPAHSGNHWMKSGQISLNSPSSQDADHLVWKWPVP</sequence>
<organism evidence="1 2">
    <name type="scientific">Paenibacillus agaridevorans</name>
    <dbReference type="NCBI Taxonomy" id="171404"/>
    <lineage>
        <taxon>Bacteria</taxon>
        <taxon>Bacillati</taxon>
        <taxon>Bacillota</taxon>
        <taxon>Bacilli</taxon>
        <taxon>Bacillales</taxon>
        <taxon>Paenibacillaceae</taxon>
        <taxon>Paenibacillus</taxon>
    </lineage>
</organism>
<dbReference type="GO" id="GO:0008237">
    <property type="term" value="F:metallopeptidase activity"/>
    <property type="evidence" value="ECO:0007669"/>
    <property type="project" value="InterPro"/>
</dbReference>
<gene>
    <name evidence="1" type="ORF">PAT3040_00957</name>
</gene>
<dbReference type="EMBL" id="BDQX01000047">
    <property type="protein sequence ID" value="GBG06430.1"/>
    <property type="molecule type" value="Genomic_DNA"/>
</dbReference>
<dbReference type="AlphaFoldDB" id="A0A2R5EIK2"/>
<protein>
    <recommendedName>
        <fullName evidence="3">Peptidase M10 metallopeptidase domain-containing protein</fullName>
    </recommendedName>
</protein>
<reference evidence="1 2" key="1">
    <citation type="submission" date="2017-08" db="EMBL/GenBank/DDBJ databases">
        <title>Substantial Increase in Enzyme Production by Combined Drug-Resistance Mutations in Paenibacillus agaridevorans.</title>
        <authorList>
            <person name="Tanaka Y."/>
            <person name="Funane K."/>
            <person name="Hosaka T."/>
            <person name="Shiwa Y."/>
            <person name="Fujita N."/>
            <person name="Miyazaki T."/>
            <person name="Yoshikawa H."/>
            <person name="Murakami K."/>
            <person name="Kasahara K."/>
            <person name="Inaoka T."/>
            <person name="Hiraga Y."/>
            <person name="Ochi K."/>
        </authorList>
    </citation>
    <scope>NUCLEOTIDE SEQUENCE [LARGE SCALE GENOMIC DNA]</scope>
    <source>
        <strain evidence="1 2">T-3040</strain>
    </source>
</reference>
<accession>A0A2R5EIK2</accession>
<name>A0A2R5EIK2_9BACL</name>
<evidence type="ECO:0008006" key="3">
    <source>
        <dbReference type="Google" id="ProtNLM"/>
    </source>
</evidence>